<dbReference type="EMBL" id="CM042880">
    <property type="protein sequence ID" value="KAI4389826.1"/>
    <property type="molecule type" value="Genomic_DNA"/>
</dbReference>
<reference evidence="2" key="1">
    <citation type="journal article" date="2023" name="Front. Plant Sci.">
        <title>Chromosomal-level genome assembly of Melastoma candidum provides insights into trichome evolution.</title>
        <authorList>
            <person name="Zhong Y."/>
            <person name="Wu W."/>
            <person name="Sun C."/>
            <person name="Zou P."/>
            <person name="Liu Y."/>
            <person name="Dai S."/>
            <person name="Zhou R."/>
        </authorList>
    </citation>
    <scope>NUCLEOTIDE SEQUENCE [LARGE SCALE GENOMIC DNA]</scope>
</reference>
<comment type="caution">
    <text evidence="1">The sequence shown here is derived from an EMBL/GenBank/DDBJ whole genome shotgun (WGS) entry which is preliminary data.</text>
</comment>
<evidence type="ECO:0000313" key="1">
    <source>
        <dbReference type="EMBL" id="KAI4389826.1"/>
    </source>
</evidence>
<gene>
    <name evidence="1" type="ORF">MLD38_002007</name>
</gene>
<name>A0ACB9SIC5_9MYRT</name>
<evidence type="ECO:0000313" key="2">
    <source>
        <dbReference type="Proteomes" id="UP001057402"/>
    </source>
</evidence>
<sequence length="503" mass="56015">MAKGKRRVKQAAATSDDNLSSSTSSLSSMATSLSSTDAKELQPPQHCEGENKACQEEVEDLKTNSAMASVNHNDSMRKLKEDYLRKLNVLEEQVKDLKKKQDVQSQLSTYRRKNDEGLKAMQDEIQKLKVQKVQLQCKLKLDSVQSRICKATLEKEILQLKKEGRKNKYEVHKLLAGNQRQKQVIQRKTEEAIMVSNRLKQLVELREASLNRKPGSNNGADGVEVIKQELEVTSQINQICAEYEQQLQLLMDEVEKVNQEAEVLKEENIRLLLQAKDLECREDPELKDLKEDMVRLNSLLKQLEISSAKPSLSDQSRASTLKEVSSHASPSIRSMATTSDTGTSGARKSRQIITLDEWKATVTCCSCTKRSLCKTPKCECRSAGDSCGISCGCSPSKCTNQENHALKAEKPSKVEASTADLISTKETETDNIAEFKDATTLPQTESLLVSEPAPPQTQSIPESHPPAIADDHCGLTKMPLYDIANTLVKSFTGKHNQKKKGRN</sequence>
<accession>A0ACB9SIC5</accession>
<dbReference type="Proteomes" id="UP001057402">
    <property type="component" value="Chromosome 1"/>
</dbReference>
<protein>
    <submittedName>
        <fullName evidence="1">Uncharacterized protein</fullName>
    </submittedName>
</protein>
<keyword evidence="2" id="KW-1185">Reference proteome</keyword>
<proteinExistence type="predicted"/>
<organism evidence="1 2">
    <name type="scientific">Melastoma candidum</name>
    <dbReference type="NCBI Taxonomy" id="119954"/>
    <lineage>
        <taxon>Eukaryota</taxon>
        <taxon>Viridiplantae</taxon>
        <taxon>Streptophyta</taxon>
        <taxon>Embryophyta</taxon>
        <taxon>Tracheophyta</taxon>
        <taxon>Spermatophyta</taxon>
        <taxon>Magnoliopsida</taxon>
        <taxon>eudicotyledons</taxon>
        <taxon>Gunneridae</taxon>
        <taxon>Pentapetalae</taxon>
        <taxon>rosids</taxon>
        <taxon>malvids</taxon>
        <taxon>Myrtales</taxon>
        <taxon>Melastomataceae</taxon>
        <taxon>Melastomatoideae</taxon>
        <taxon>Melastomateae</taxon>
        <taxon>Melastoma</taxon>
    </lineage>
</organism>